<protein>
    <submittedName>
        <fullName evidence="2">Uncharacterized protein</fullName>
    </submittedName>
</protein>
<keyword evidence="1" id="KW-0732">Signal</keyword>
<keyword evidence="3" id="KW-1185">Reference proteome</keyword>
<dbReference type="Proteomes" id="UP001177670">
    <property type="component" value="Unassembled WGS sequence"/>
</dbReference>
<evidence type="ECO:0000313" key="3">
    <source>
        <dbReference type="Proteomes" id="UP001177670"/>
    </source>
</evidence>
<accession>A0AA40FY46</accession>
<feature type="chain" id="PRO_5041454459" evidence="1">
    <location>
        <begin position="29"/>
        <end position="62"/>
    </location>
</feature>
<dbReference type="EMBL" id="JAHYIQ010000012">
    <property type="protein sequence ID" value="KAK1127557.1"/>
    <property type="molecule type" value="Genomic_DNA"/>
</dbReference>
<feature type="signal peptide" evidence="1">
    <location>
        <begin position="1"/>
        <end position="28"/>
    </location>
</feature>
<organism evidence="2 3">
    <name type="scientific">Melipona bicolor</name>
    <dbReference type="NCBI Taxonomy" id="60889"/>
    <lineage>
        <taxon>Eukaryota</taxon>
        <taxon>Metazoa</taxon>
        <taxon>Ecdysozoa</taxon>
        <taxon>Arthropoda</taxon>
        <taxon>Hexapoda</taxon>
        <taxon>Insecta</taxon>
        <taxon>Pterygota</taxon>
        <taxon>Neoptera</taxon>
        <taxon>Endopterygota</taxon>
        <taxon>Hymenoptera</taxon>
        <taxon>Apocrita</taxon>
        <taxon>Aculeata</taxon>
        <taxon>Apoidea</taxon>
        <taxon>Anthophila</taxon>
        <taxon>Apidae</taxon>
        <taxon>Melipona</taxon>
    </lineage>
</organism>
<sequence>MRLEILVLAFWWILQLMQILKRMPAVYPQPNFGELNVGPRKGLREGGRTTWSELLDPIQAKA</sequence>
<proteinExistence type="predicted"/>
<evidence type="ECO:0000256" key="1">
    <source>
        <dbReference type="SAM" id="SignalP"/>
    </source>
</evidence>
<evidence type="ECO:0000313" key="2">
    <source>
        <dbReference type="EMBL" id="KAK1127557.1"/>
    </source>
</evidence>
<gene>
    <name evidence="2" type="ORF">K0M31_004089</name>
</gene>
<dbReference type="AlphaFoldDB" id="A0AA40FY46"/>
<reference evidence="2" key="1">
    <citation type="submission" date="2021-10" db="EMBL/GenBank/DDBJ databases">
        <title>Melipona bicolor Genome sequencing and assembly.</title>
        <authorList>
            <person name="Araujo N.S."/>
            <person name="Arias M.C."/>
        </authorList>
    </citation>
    <scope>NUCLEOTIDE SEQUENCE</scope>
    <source>
        <strain evidence="2">USP_2M_L1-L4_2017</strain>
        <tissue evidence="2">Whole body</tissue>
    </source>
</reference>
<name>A0AA40FY46_9HYME</name>
<comment type="caution">
    <text evidence="2">The sequence shown here is derived from an EMBL/GenBank/DDBJ whole genome shotgun (WGS) entry which is preliminary data.</text>
</comment>